<name>A0A1Q8CNT9_9PSEU</name>
<gene>
    <name evidence="3" type="ORF">BU204_19275</name>
</gene>
<accession>A0A1Q8CNT9</accession>
<evidence type="ECO:0000313" key="4">
    <source>
        <dbReference type="Proteomes" id="UP000185596"/>
    </source>
</evidence>
<keyword evidence="2" id="KW-0812">Transmembrane</keyword>
<dbReference type="OrthoDB" id="3444343at2"/>
<sequence length="449" mass="47242">MGATTSMASAQLSVTPGESIEANVLVRNNGTLVDQFSLDIVGDAREWVEVVPRVMNLMPGQDGTATVTFSPPRDSSVLAGPVPFGVRVLSREEPAGSSVEEGVVEVAAFTDLQVELSPKSSKCRSKAVHEVVVDNAGNHPVGVELVTIDPEEQLRLTLDHTSLMVQPGTSAFLKLRAKPYDRFLRGKERRHPFQVTATSADLPPTTVNGTVVQEQLLPKWLLPAAIAAVALAGVLAVLWFTMVKPTVQTAAREEAREQAQEMQGEMMDMANQAEEKAAEAEESAAEAEKKAAEAADTVAEVGGGGAGAARGATTSPEGVNIASGSTVDFRITTDVAAAPDPEAFEPFGVPEGVIPADKTLVVTDIIMQNPRGDNGTLRILRGEDVLLEAGLANFRDLDYHFLEPWTFAPDAPLTVEVSCQTPGAPEPADGDCGPAVSFSGRLSGPTEGG</sequence>
<reference evidence="3 4" key="1">
    <citation type="submission" date="2016-12" db="EMBL/GenBank/DDBJ databases">
        <title>The draft genome sequence of Actinophytocola sp. 11-183.</title>
        <authorList>
            <person name="Wang W."/>
            <person name="Yuan L."/>
        </authorList>
    </citation>
    <scope>NUCLEOTIDE SEQUENCE [LARGE SCALE GENOMIC DNA]</scope>
    <source>
        <strain evidence="3 4">11-183</strain>
    </source>
</reference>
<keyword evidence="4" id="KW-1185">Reference proteome</keyword>
<feature type="region of interest" description="Disordered" evidence="1">
    <location>
        <begin position="421"/>
        <end position="449"/>
    </location>
</feature>
<evidence type="ECO:0000256" key="1">
    <source>
        <dbReference type="SAM" id="MobiDB-lite"/>
    </source>
</evidence>
<protein>
    <recommendedName>
        <fullName evidence="5">Hydrolytic protein</fullName>
    </recommendedName>
</protein>
<dbReference type="AlphaFoldDB" id="A0A1Q8CNT9"/>
<dbReference type="EMBL" id="MSIE01000034">
    <property type="protein sequence ID" value="OLF16035.1"/>
    <property type="molecule type" value="Genomic_DNA"/>
</dbReference>
<dbReference type="Proteomes" id="UP000185596">
    <property type="component" value="Unassembled WGS sequence"/>
</dbReference>
<evidence type="ECO:0000256" key="2">
    <source>
        <dbReference type="SAM" id="Phobius"/>
    </source>
</evidence>
<proteinExistence type="predicted"/>
<feature type="transmembrane region" description="Helical" evidence="2">
    <location>
        <begin position="220"/>
        <end position="242"/>
    </location>
</feature>
<keyword evidence="2" id="KW-1133">Transmembrane helix</keyword>
<dbReference type="RefSeq" id="WP_075127087.1">
    <property type="nucleotide sequence ID" value="NZ_MSIE01000034.1"/>
</dbReference>
<comment type="caution">
    <text evidence="3">The sequence shown here is derived from an EMBL/GenBank/DDBJ whole genome shotgun (WGS) entry which is preliminary data.</text>
</comment>
<evidence type="ECO:0000313" key="3">
    <source>
        <dbReference type="EMBL" id="OLF16035.1"/>
    </source>
</evidence>
<organism evidence="3 4">
    <name type="scientific">Actinophytocola xanthii</name>
    <dbReference type="NCBI Taxonomy" id="1912961"/>
    <lineage>
        <taxon>Bacteria</taxon>
        <taxon>Bacillati</taxon>
        <taxon>Actinomycetota</taxon>
        <taxon>Actinomycetes</taxon>
        <taxon>Pseudonocardiales</taxon>
        <taxon>Pseudonocardiaceae</taxon>
    </lineage>
</organism>
<evidence type="ECO:0008006" key="5">
    <source>
        <dbReference type="Google" id="ProtNLM"/>
    </source>
</evidence>
<dbReference type="STRING" id="1912961.BU204_19275"/>
<keyword evidence="2" id="KW-0472">Membrane</keyword>
<feature type="region of interest" description="Disordered" evidence="1">
    <location>
        <begin position="273"/>
        <end position="293"/>
    </location>
</feature>